<dbReference type="Pfam" id="PF00440">
    <property type="entry name" value="TetR_N"/>
    <property type="match status" value="1"/>
</dbReference>
<dbReference type="InterPro" id="IPR001647">
    <property type="entry name" value="HTH_TetR"/>
</dbReference>
<dbReference type="SUPFAM" id="SSF46689">
    <property type="entry name" value="Homeodomain-like"/>
    <property type="match status" value="1"/>
</dbReference>
<name>A0ABW4XQ28_9GAMM</name>
<gene>
    <name evidence="6" type="ORF">ACFSJ3_16880</name>
</gene>
<evidence type="ECO:0000256" key="4">
    <source>
        <dbReference type="PROSITE-ProRule" id="PRU00335"/>
    </source>
</evidence>
<feature type="DNA-binding region" description="H-T-H motif" evidence="4">
    <location>
        <begin position="28"/>
        <end position="47"/>
    </location>
</feature>
<evidence type="ECO:0000313" key="7">
    <source>
        <dbReference type="Proteomes" id="UP001597380"/>
    </source>
</evidence>
<sequence length="196" mass="21531">MSRAQFDKQQVIDAATGLFWQQGYQAASMQQIVQCTGLKPGSLYLAFGNKQGLFAEAIKAYGANGRAQLQALFASTDSIGRSICEIFSGMISEAISKDYCSCFLVKAQLELATEGNTHAALLQLVQEELAAVEVVYANALSRDFGEQKAQALARSIMLHIFGLRVYGYKHNSAEQLLETLQLGLSWLPWDSIETKH</sequence>
<dbReference type="PRINTS" id="PR00455">
    <property type="entry name" value="HTHTETR"/>
</dbReference>
<evidence type="ECO:0000256" key="1">
    <source>
        <dbReference type="ARBA" id="ARBA00023015"/>
    </source>
</evidence>
<protein>
    <submittedName>
        <fullName evidence="6">TetR/AcrR family transcriptional regulator</fullName>
    </submittedName>
</protein>
<accession>A0ABW4XQ28</accession>
<dbReference type="PROSITE" id="PS50977">
    <property type="entry name" value="HTH_TETR_2"/>
    <property type="match status" value="1"/>
</dbReference>
<dbReference type="InterPro" id="IPR009057">
    <property type="entry name" value="Homeodomain-like_sf"/>
</dbReference>
<keyword evidence="2 4" id="KW-0238">DNA-binding</keyword>
<dbReference type="Proteomes" id="UP001597380">
    <property type="component" value="Unassembled WGS sequence"/>
</dbReference>
<proteinExistence type="predicted"/>
<dbReference type="RefSeq" id="WP_345341826.1">
    <property type="nucleotide sequence ID" value="NZ_BAABLI010000032.1"/>
</dbReference>
<reference evidence="7" key="1">
    <citation type="journal article" date="2019" name="Int. J. Syst. Evol. Microbiol.">
        <title>The Global Catalogue of Microorganisms (GCM) 10K type strain sequencing project: providing services to taxonomists for standard genome sequencing and annotation.</title>
        <authorList>
            <consortium name="The Broad Institute Genomics Platform"/>
            <consortium name="The Broad Institute Genome Sequencing Center for Infectious Disease"/>
            <person name="Wu L."/>
            <person name="Ma J."/>
        </authorList>
    </citation>
    <scope>NUCLEOTIDE SEQUENCE [LARGE SCALE GENOMIC DNA]</scope>
    <source>
        <strain evidence="7">CGMCC 1.10992</strain>
    </source>
</reference>
<dbReference type="Gene3D" id="1.10.10.60">
    <property type="entry name" value="Homeodomain-like"/>
    <property type="match status" value="1"/>
</dbReference>
<dbReference type="PANTHER" id="PTHR47506:SF8">
    <property type="entry name" value="REPRESSOR OF PUTATIVE XENOBIOTIC REDUCTASE TETR FAMILY-RELATED"/>
    <property type="match status" value="1"/>
</dbReference>
<organism evidence="6 7">
    <name type="scientific">Corallincola platygyrae</name>
    <dbReference type="NCBI Taxonomy" id="1193278"/>
    <lineage>
        <taxon>Bacteria</taxon>
        <taxon>Pseudomonadati</taxon>
        <taxon>Pseudomonadota</taxon>
        <taxon>Gammaproteobacteria</taxon>
        <taxon>Alteromonadales</taxon>
        <taxon>Psychromonadaceae</taxon>
        <taxon>Corallincola</taxon>
    </lineage>
</organism>
<comment type="caution">
    <text evidence="6">The sequence shown here is derived from an EMBL/GenBank/DDBJ whole genome shotgun (WGS) entry which is preliminary data.</text>
</comment>
<keyword evidence="1" id="KW-0805">Transcription regulation</keyword>
<dbReference type="PANTHER" id="PTHR47506">
    <property type="entry name" value="TRANSCRIPTIONAL REGULATORY PROTEIN"/>
    <property type="match status" value="1"/>
</dbReference>
<keyword evidence="3" id="KW-0804">Transcription</keyword>
<feature type="domain" description="HTH tetR-type" evidence="5">
    <location>
        <begin position="5"/>
        <end position="65"/>
    </location>
</feature>
<evidence type="ECO:0000313" key="6">
    <source>
        <dbReference type="EMBL" id="MFD2097666.1"/>
    </source>
</evidence>
<dbReference type="Gene3D" id="1.10.357.10">
    <property type="entry name" value="Tetracycline Repressor, domain 2"/>
    <property type="match status" value="1"/>
</dbReference>
<dbReference type="InterPro" id="IPR036271">
    <property type="entry name" value="Tet_transcr_reg_TetR-rel_C_sf"/>
</dbReference>
<evidence type="ECO:0000256" key="2">
    <source>
        <dbReference type="ARBA" id="ARBA00023125"/>
    </source>
</evidence>
<keyword evidence="7" id="KW-1185">Reference proteome</keyword>
<dbReference type="SUPFAM" id="SSF48498">
    <property type="entry name" value="Tetracyclin repressor-like, C-terminal domain"/>
    <property type="match status" value="1"/>
</dbReference>
<dbReference type="EMBL" id="JBHUHT010000028">
    <property type="protein sequence ID" value="MFD2097666.1"/>
    <property type="molecule type" value="Genomic_DNA"/>
</dbReference>
<evidence type="ECO:0000256" key="3">
    <source>
        <dbReference type="ARBA" id="ARBA00023163"/>
    </source>
</evidence>
<evidence type="ECO:0000259" key="5">
    <source>
        <dbReference type="PROSITE" id="PS50977"/>
    </source>
</evidence>